<evidence type="ECO:0000256" key="1">
    <source>
        <dbReference type="SAM" id="Phobius"/>
    </source>
</evidence>
<protein>
    <submittedName>
        <fullName evidence="2">Uncharacterized protein</fullName>
    </submittedName>
</protein>
<gene>
    <name evidence="2" type="ORF">NCTC13098_00840</name>
</gene>
<feature type="transmembrane region" description="Helical" evidence="1">
    <location>
        <begin position="20"/>
        <end position="41"/>
    </location>
</feature>
<proteinExistence type="predicted"/>
<dbReference type="AlphaFoldDB" id="A0A3P8M037"/>
<dbReference type="KEGG" id="rtg:NCTC13098_00840"/>
<sequence>MYLPPEVLNLLPDSLKGIVAQPMIVGIILLIFLNLIINVFVRGLRKPAFEEETL</sequence>
<evidence type="ECO:0000313" key="3">
    <source>
        <dbReference type="Proteomes" id="UP000274346"/>
    </source>
</evidence>
<reference evidence="2 3" key="1">
    <citation type="submission" date="2018-12" db="EMBL/GenBank/DDBJ databases">
        <authorList>
            <consortium name="Pathogen Informatics"/>
        </authorList>
    </citation>
    <scope>NUCLEOTIDE SEQUENCE [LARGE SCALE GENOMIC DNA]</scope>
    <source>
        <strain evidence="2 3">NCTC13098</strain>
    </source>
</reference>
<dbReference type="EMBL" id="LR131271">
    <property type="protein sequence ID" value="VDR24546.1"/>
    <property type="molecule type" value="Genomic_DNA"/>
</dbReference>
<name>A0A3P8M037_RAOTE</name>
<evidence type="ECO:0000313" key="2">
    <source>
        <dbReference type="EMBL" id="VDR24546.1"/>
    </source>
</evidence>
<dbReference type="Proteomes" id="UP000274346">
    <property type="component" value="Chromosome"/>
</dbReference>
<keyword evidence="1" id="KW-0472">Membrane</keyword>
<organism evidence="2 3">
    <name type="scientific">Raoultella terrigena</name>
    <name type="common">Klebsiella terrigena</name>
    <dbReference type="NCBI Taxonomy" id="577"/>
    <lineage>
        <taxon>Bacteria</taxon>
        <taxon>Pseudomonadati</taxon>
        <taxon>Pseudomonadota</taxon>
        <taxon>Gammaproteobacteria</taxon>
        <taxon>Enterobacterales</taxon>
        <taxon>Enterobacteriaceae</taxon>
        <taxon>Klebsiella/Raoultella group</taxon>
        <taxon>Raoultella</taxon>
    </lineage>
</organism>
<keyword evidence="1" id="KW-0812">Transmembrane</keyword>
<keyword evidence="1" id="KW-1133">Transmembrane helix</keyword>
<accession>A0A3P8M037</accession>